<keyword evidence="2" id="KW-0472">Membrane</keyword>
<protein>
    <submittedName>
        <fullName evidence="3">Uncharacterized protein</fullName>
    </submittedName>
</protein>
<feature type="transmembrane region" description="Helical" evidence="2">
    <location>
        <begin position="186"/>
        <end position="209"/>
    </location>
</feature>
<dbReference type="PANTHER" id="PTHR33862:SF3">
    <property type="entry name" value="OROFACIAL CLEFT 1 CANDIDATE GENE 1 PROTEIN"/>
    <property type="match status" value="1"/>
</dbReference>
<dbReference type="Proteomes" id="UP000030744">
    <property type="component" value="Unassembled WGS sequence"/>
</dbReference>
<feature type="transmembrane region" description="Helical" evidence="2">
    <location>
        <begin position="47"/>
        <end position="73"/>
    </location>
</feature>
<name>U6KHH4_9EIME</name>
<dbReference type="AlphaFoldDB" id="U6KHH4"/>
<keyword evidence="2" id="KW-0812">Transmembrane</keyword>
<evidence type="ECO:0000256" key="1">
    <source>
        <dbReference type="SAM" id="MobiDB-lite"/>
    </source>
</evidence>
<dbReference type="PANTHER" id="PTHR33862">
    <property type="entry name" value="OROFACIAL CLEFT 1 CANDIDATE GENE 1 PROTEIN"/>
    <property type="match status" value="1"/>
</dbReference>
<dbReference type="GeneID" id="60404175"/>
<proteinExistence type="predicted"/>
<keyword evidence="2" id="KW-1133">Transmembrane helix</keyword>
<accession>U6KHH4</accession>
<evidence type="ECO:0000313" key="3">
    <source>
        <dbReference type="EMBL" id="CDJ36246.1"/>
    </source>
</evidence>
<organism evidence="3 4">
    <name type="scientific">Eimeria mitis</name>
    <dbReference type="NCBI Taxonomy" id="44415"/>
    <lineage>
        <taxon>Eukaryota</taxon>
        <taxon>Sar</taxon>
        <taxon>Alveolata</taxon>
        <taxon>Apicomplexa</taxon>
        <taxon>Conoidasida</taxon>
        <taxon>Coccidia</taxon>
        <taxon>Eucoccidiorida</taxon>
        <taxon>Eimeriorina</taxon>
        <taxon>Eimeriidae</taxon>
        <taxon>Eimeria</taxon>
    </lineage>
</organism>
<evidence type="ECO:0000313" key="4">
    <source>
        <dbReference type="Proteomes" id="UP000030744"/>
    </source>
</evidence>
<feature type="transmembrane region" description="Helical" evidence="2">
    <location>
        <begin position="140"/>
        <end position="166"/>
    </location>
</feature>
<evidence type="ECO:0000256" key="2">
    <source>
        <dbReference type="SAM" id="Phobius"/>
    </source>
</evidence>
<feature type="region of interest" description="Disordered" evidence="1">
    <location>
        <begin position="339"/>
        <end position="374"/>
    </location>
</feature>
<dbReference type="InterPro" id="IPR031390">
    <property type="entry name" value="OFCC1"/>
</dbReference>
<gene>
    <name evidence="3" type="ORF">EMH_0064120</name>
</gene>
<sequence>MLCCTREVYCGTTLSHPSEASRKLKYLKSSLLDDFRLSFNKTEMGKAASAIICAILAVWCCSLIFMLGVWLYLRSAKVPVHNVEFSAFYVQLDFVQELLSLGQTIGATVAGPLACLVAFVLASVTVHAANIMLGRQPTPVYQFCSALGAATALNPVLMAAIEGISSNMTGVSFMLFNHYIRDVNNATLGVIIALLIDLAFIGCSILVYYSYAIAVHRHGQVKDTHRRLTGNASLFHLPLDTEVSERYLMGCLESARQYRGPEGEVRKIHATEHPITEPDQDSKGFNARKRCCRLGSRRRADFQVTQLAIYTVNSRAGTQTLYRRFLMHPDGTILEVLPNFPEGKYPSEGTDDHVQPSTDPNDTIIHPDPGDHTA</sequence>
<dbReference type="OrthoDB" id="347244at2759"/>
<dbReference type="RefSeq" id="XP_037878535.1">
    <property type="nucleotide sequence ID" value="XM_038022681.1"/>
</dbReference>
<dbReference type="EMBL" id="HG735654">
    <property type="protein sequence ID" value="CDJ36246.1"/>
    <property type="molecule type" value="Genomic_DNA"/>
</dbReference>
<feature type="transmembrane region" description="Helical" evidence="2">
    <location>
        <begin position="105"/>
        <end position="128"/>
    </location>
</feature>
<keyword evidence="4" id="KW-1185">Reference proteome</keyword>
<dbReference type="VEuPathDB" id="ToxoDB:EMH_0064120"/>
<reference evidence="3" key="2">
    <citation type="submission" date="2013-10" db="EMBL/GenBank/DDBJ databases">
        <authorList>
            <person name="Aslett M."/>
        </authorList>
    </citation>
    <scope>NUCLEOTIDE SEQUENCE [LARGE SCALE GENOMIC DNA]</scope>
    <source>
        <strain evidence="3">Houghton</strain>
    </source>
</reference>
<reference evidence="3" key="1">
    <citation type="submission" date="2013-10" db="EMBL/GenBank/DDBJ databases">
        <title>Genomic analysis of the causative agents of coccidiosis in chickens.</title>
        <authorList>
            <person name="Reid A.J."/>
            <person name="Blake D."/>
            <person name="Billington K."/>
            <person name="Browne H."/>
            <person name="Dunn M."/>
            <person name="Hung S."/>
            <person name="Kawahara F."/>
            <person name="Miranda-Saavedra D."/>
            <person name="Mourier T."/>
            <person name="Nagra H."/>
            <person name="Otto T.D."/>
            <person name="Rawlings N."/>
            <person name="Sanchez A."/>
            <person name="Sanders M."/>
            <person name="Subramaniam C."/>
            <person name="Tay Y."/>
            <person name="Dear P."/>
            <person name="Doerig C."/>
            <person name="Gruber A."/>
            <person name="Parkinson J."/>
            <person name="Shirley M."/>
            <person name="Wan K.L."/>
            <person name="Berriman M."/>
            <person name="Tomley F."/>
            <person name="Pain A."/>
        </authorList>
    </citation>
    <scope>NUCLEOTIDE SEQUENCE [LARGE SCALE GENOMIC DNA]</scope>
    <source>
        <strain evidence="3">Houghton</strain>
    </source>
</reference>